<evidence type="ECO:0008006" key="6">
    <source>
        <dbReference type="Google" id="ProtNLM"/>
    </source>
</evidence>
<comment type="similarity">
    <text evidence="1">Belongs to the PPR family. P subfamily.</text>
</comment>
<dbReference type="OrthoDB" id="185373at2759"/>
<keyword evidence="5" id="KW-1185">Reference proteome</keyword>
<dbReference type="InterPro" id="IPR002885">
    <property type="entry name" value="PPR_rpt"/>
</dbReference>
<proteinExistence type="inferred from homology"/>
<protein>
    <recommendedName>
        <fullName evidence="6">Pentatricopeptide repeat-containing protein</fullName>
    </recommendedName>
</protein>
<dbReference type="PANTHER" id="PTHR47936:SF3">
    <property type="entry name" value="PENTACOTRIPEPTIDE-REPEAT REGION OF PRORP DOMAIN-CONTAINING PROTEIN"/>
    <property type="match status" value="1"/>
</dbReference>
<reference evidence="4" key="1">
    <citation type="submission" date="2022-04" db="EMBL/GenBank/DDBJ databases">
        <title>Carnegiea gigantea Genome sequencing and assembly v2.</title>
        <authorList>
            <person name="Copetti D."/>
            <person name="Sanderson M.J."/>
            <person name="Burquez A."/>
            <person name="Wojciechowski M.F."/>
        </authorList>
    </citation>
    <scope>NUCLEOTIDE SEQUENCE</scope>
    <source>
        <strain evidence="4">SGP5-SGP5p</strain>
        <tissue evidence="4">Aerial part</tissue>
    </source>
</reference>
<gene>
    <name evidence="4" type="ORF">Cgig2_012665</name>
</gene>
<dbReference type="NCBIfam" id="TIGR00756">
    <property type="entry name" value="PPR"/>
    <property type="match status" value="2"/>
</dbReference>
<dbReference type="InterPro" id="IPR011990">
    <property type="entry name" value="TPR-like_helical_dom_sf"/>
</dbReference>
<sequence length="543" mass="61241">MGVFGICKSRYPLNPGHLRCTFTSPHCKTLFSPTPISAADSAYFAISSSGHRSFSRFISSIAAKSYLSSILQCLCGSSVELGTSFSIPTVSLLSNHRHLMFFSGCTNTIRTSGENGPSKHCEIGVSSIDINRIIDIIKSDSSDLESRLDDASSKLPKWSVIEILRVLNVTKVPAMRFFEWVRDVHPNHSRNADICSLMVDNCGRLGDYATMTRLLKDFRAVKICLSDQAFGFLPILSSTTETAKNSIRGVIKVLDEVGGSCRNSGIHSLLELLCSMNTFDLANFVLKMMERKVSYYNILVRHICVRGQVEDAKNMLDEMWQIKCDPEAKTYNFLISSLCKQGRLDEAYSVLEEMLNRGCTPDEITYEIFIYFACRYKRPDHAVEFYNQMVSSGVQPRLPTHYAFIRGYFNSQQFDEAYKYVIDTAAEHPWSAEGIYNVLAGLHLKDGDLLVARNLLVEMIQKGLKPKYSLYLRVSKRLCKTGKEGFATDLNTKFSSFMLKLRQNSRAYGSALLKLDVRQAALQTYVARFSRDNMVIGRTQQLR</sequence>
<evidence type="ECO:0000256" key="1">
    <source>
        <dbReference type="ARBA" id="ARBA00007626"/>
    </source>
</evidence>
<evidence type="ECO:0000313" key="5">
    <source>
        <dbReference type="Proteomes" id="UP001153076"/>
    </source>
</evidence>
<feature type="repeat" description="PPR" evidence="3">
    <location>
        <begin position="362"/>
        <end position="396"/>
    </location>
</feature>
<dbReference type="AlphaFoldDB" id="A0A9Q1JZN9"/>
<dbReference type="Gene3D" id="1.25.40.10">
    <property type="entry name" value="Tetratricopeptide repeat domain"/>
    <property type="match status" value="2"/>
</dbReference>
<accession>A0A9Q1JZN9</accession>
<feature type="repeat" description="PPR" evidence="3">
    <location>
        <begin position="292"/>
        <end position="326"/>
    </location>
</feature>
<keyword evidence="2" id="KW-0677">Repeat</keyword>
<evidence type="ECO:0000256" key="3">
    <source>
        <dbReference type="PROSITE-ProRule" id="PRU00708"/>
    </source>
</evidence>
<dbReference type="Proteomes" id="UP001153076">
    <property type="component" value="Unassembled WGS sequence"/>
</dbReference>
<dbReference type="EMBL" id="JAKOGI010000503">
    <property type="protein sequence ID" value="KAJ8434063.1"/>
    <property type="molecule type" value="Genomic_DNA"/>
</dbReference>
<evidence type="ECO:0000313" key="4">
    <source>
        <dbReference type="EMBL" id="KAJ8434063.1"/>
    </source>
</evidence>
<dbReference type="SUPFAM" id="SSF48452">
    <property type="entry name" value="TPR-like"/>
    <property type="match status" value="1"/>
</dbReference>
<feature type="repeat" description="PPR" evidence="3">
    <location>
        <begin position="327"/>
        <end position="361"/>
    </location>
</feature>
<dbReference type="Pfam" id="PF13041">
    <property type="entry name" value="PPR_2"/>
    <property type="match status" value="1"/>
</dbReference>
<organism evidence="4 5">
    <name type="scientific">Carnegiea gigantea</name>
    <dbReference type="NCBI Taxonomy" id="171969"/>
    <lineage>
        <taxon>Eukaryota</taxon>
        <taxon>Viridiplantae</taxon>
        <taxon>Streptophyta</taxon>
        <taxon>Embryophyta</taxon>
        <taxon>Tracheophyta</taxon>
        <taxon>Spermatophyta</taxon>
        <taxon>Magnoliopsida</taxon>
        <taxon>eudicotyledons</taxon>
        <taxon>Gunneridae</taxon>
        <taxon>Pentapetalae</taxon>
        <taxon>Caryophyllales</taxon>
        <taxon>Cactineae</taxon>
        <taxon>Cactaceae</taxon>
        <taxon>Cactoideae</taxon>
        <taxon>Echinocereeae</taxon>
        <taxon>Carnegiea</taxon>
    </lineage>
</organism>
<comment type="caution">
    <text evidence="4">The sequence shown here is derived from an EMBL/GenBank/DDBJ whole genome shotgun (WGS) entry which is preliminary data.</text>
</comment>
<evidence type="ECO:0000256" key="2">
    <source>
        <dbReference type="ARBA" id="ARBA00022737"/>
    </source>
</evidence>
<dbReference type="Pfam" id="PF01535">
    <property type="entry name" value="PPR"/>
    <property type="match status" value="2"/>
</dbReference>
<dbReference type="PANTHER" id="PTHR47936">
    <property type="entry name" value="PPR_LONG DOMAIN-CONTAINING PROTEIN"/>
    <property type="match status" value="1"/>
</dbReference>
<name>A0A9Q1JZN9_9CARY</name>
<dbReference type="PROSITE" id="PS51375">
    <property type="entry name" value="PPR"/>
    <property type="match status" value="3"/>
</dbReference>